<evidence type="ECO:0000256" key="6">
    <source>
        <dbReference type="ARBA" id="ARBA00022884"/>
    </source>
</evidence>
<keyword evidence="4" id="KW-0255">Endonuclease</keyword>
<dbReference type="Proteomes" id="UP001297600">
    <property type="component" value="Unassembled WGS sequence"/>
</dbReference>
<keyword evidence="7" id="KW-0346">Stress response</keyword>
<evidence type="ECO:0000256" key="4">
    <source>
        <dbReference type="ARBA" id="ARBA00022759"/>
    </source>
</evidence>
<comment type="caution">
    <text evidence="8">The sequence shown here is derived from an EMBL/GenBank/DDBJ whole genome shotgun (WGS) entry which is preliminary data.</text>
</comment>
<dbReference type="EMBL" id="JAKNCT010000021">
    <property type="protein sequence ID" value="MCG5031982.1"/>
    <property type="molecule type" value="Genomic_DNA"/>
</dbReference>
<keyword evidence="2" id="KW-1277">Toxin-antitoxin system</keyword>
<dbReference type="RefSeq" id="WP_237980706.1">
    <property type="nucleotide sequence ID" value="NZ_JAKNCT010000021.1"/>
</dbReference>
<evidence type="ECO:0000256" key="7">
    <source>
        <dbReference type="ARBA" id="ARBA00023016"/>
    </source>
</evidence>
<protein>
    <submittedName>
        <fullName evidence="8">Type II toxin-antitoxin system HicA family toxin</fullName>
    </submittedName>
</protein>
<evidence type="ECO:0000313" key="8">
    <source>
        <dbReference type="EMBL" id="MCG5031982.1"/>
    </source>
</evidence>
<dbReference type="InterPro" id="IPR012933">
    <property type="entry name" value="HicA_mRNA_interferase"/>
</dbReference>
<reference evidence="8 9" key="1">
    <citation type="submission" date="2022-02" db="EMBL/GenBank/DDBJ databases">
        <title>Mesosutterella porci, a novel member of the family Sutterellaceae from pig feces.</title>
        <authorList>
            <person name="Wylensek D."/>
            <person name="Clavel T."/>
        </authorList>
    </citation>
    <scope>NUCLEOTIDE SEQUENCE [LARGE SCALE GENOMIC DNA]</scope>
    <source>
        <strain evidence="9">oilRF-744-wt-GAM-9</strain>
    </source>
</reference>
<dbReference type="Pfam" id="PF07927">
    <property type="entry name" value="HicA_toxin"/>
    <property type="match status" value="1"/>
</dbReference>
<gene>
    <name evidence="8" type="ORF">MAF45_11120</name>
</gene>
<keyword evidence="5" id="KW-0378">Hydrolase</keyword>
<evidence type="ECO:0000256" key="2">
    <source>
        <dbReference type="ARBA" id="ARBA00022649"/>
    </source>
</evidence>
<dbReference type="Gene3D" id="3.30.920.30">
    <property type="entry name" value="Hypothetical protein"/>
    <property type="match status" value="1"/>
</dbReference>
<keyword evidence="6" id="KW-0694">RNA-binding</keyword>
<evidence type="ECO:0000256" key="3">
    <source>
        <dbReference type="ARBA" id="ARBA00022722"/>
    </source>
</evidence>
<sequence length="59" mass="6757">MKLSELLRLLRSKGAKLEGHGKEHDVWSRNGNLVTRVPRHAKEIKTGTLKKILKDLDIK</sequence>
<evidence type="ECO:0000256" key="1">
    <source>
        <dbReference type="ARBA" id="ARBA00006620"/>
    </source>
</evidence>
<organism evidence="8 9">
    <name type="scientific">Mesosutterella porci</name>
    <dbReference type="NCBI Taxonomy" id="2915351"/>
    <lineage>
        <taxon>Bacteria</taxon>
        <taxon>Pseudomonadati</taxon>
        <taxon>Pseudomonadota</taxon>
        <taxon>Betaproteobacteria</taxon>
        <taxon>Burkholderiales</taxon>
        <taxon>Sutterellaceae</taxon>
        <taxon>Mesosutterella</taxon>
    </lineage>
</organism>
<dbReference type="InterPro" id="IPR038570">
    <property type="entry name" value="HicA_sf"/>
</dbReference>
<keyword evidence="9" id="KW-1185">Reference proteome</keyword>
<comment type="similarity">
    <text evidence="1">Belongs to the HicA mRNA interferase family.</text>
</comment>
<proteinExistence type="inferred from homology"/>
<dbReference type="SUPFAM" id="SSF54786">
    <property type="entry name" value="YcfA/nrd intein domain"/>
    <property type="match status" value="1"/>
</dbReference>
<keyword evidence="3" id="KW-0540">Nuclease</keyword>
<name>A0ABS9MTV9_9BURK</name>
<evidence type="ECO:0000313" key="9">
    <source>
        <dbReference type="Proteomes" id="UP001297600"/>
    </source>
</evidence>
<evidence type="ECO:0000256" key="5">
    <source>
        <dbReference type="ARBA" id="ARBA00022801"/>
    </source>
</evidence>
<accession>A0ABS9MTV9</accession>